<reference evidence="9" key="2">
    <citation type="submission" date="2017-12" db="EMBL/GenBank/DDBJ databases">
        <title>Genome sequence of the Bar-tailed Godwit (Limosa lapponica baueri).</title>
        <authorList>
            <person name="Lima N.C.B."/>
            <person name="Parody-Merino A.M."/>
            <person name="Battley P.F."/>
            <person name="Fidler A.E."/>
            <person name="Prosdocimi F."/>
        </authorList>
    </citation>
    <scope>NUCLEOTIDE SEQUENCE [LARGE SCALE GENOMIC DNA]</scope>
</reference>
<dbReference type="Proteomes" id="UP000233556">
    <property type="component" value="Unassembled WGS sequence"/>
</dbReference>
<dbReference type="SUPFAM" id="SSF49313">
    <property type="entry name" value="Cadherin-like"/>
    <property type="match status" value="1"/>
</dbReference>
<dbReference type="GO" id="GO:0008013">
    <property type="term" value="F:beta-catenin binding"/>
    <property type="evidence" value="ECO:0007669"/>
    <property type="project" value="TreeGrafter"/>
</dbReference>
<evidence type="ECO:0000259" key="7">
    <source>
        <dbReference type="PROSITE" id="PS50268"/>
    </source>
</evidence>
<dbReference type="GO" id="GO:0045296">
    <property type="term" value="F:cadherin binding"/>
    <property type="evidence" value="ECO:0007669"/>
    <property type="project" value="TreeGrafter"/>
</dbReference>
<evidence type="ECO:0000256" key="5">
    <source>
        <dbReference type="PROSITE-ProRule" id="PRU00043"/>
    </source>
</evidence>
<keyword evidence="4" id="KW-0472">Membrane</keyword>
<dbReference type="EMBL" id="KZ509763">
    <property type="protein sequence ID" value="PKU33742.1"/>
    <property type="molecule type" value="Genomic_DNA"/>
</dbReference>
<dbReference type="InterPro" id="IPR002126">
    <property type="entry name" value="Cadherin-like_dom"/>
</dbReference>
<evidence type="ECO:0000256" key="1">
    <source>
        <dbReference type="ARBA" id="ARBA00004370"/>
    </source>
</evidence>
<dbReference type="Pfam" id="PF00028">
    <property type="entry name" value="Cadherin"/>
    <property type="match status" value="1"/>
</dbReference>
<keyword evidence="2" id="KW-0677">Repeat</keyword>
<evidence type="ECO:0000313" key="9">
    <source>
        <dbReference type="Proteomes" id="UP000233556"/>
    </source>
</evidence>
<dbReference type="FunFam" id="2.60.40.60:FF:000234">
    <property type="entry name" value="Si:dkey-22o22.2"/>
    <property type="match status" value="1"/>
</dbReference>
<evidence type="ECO:0000256" key="3">
    <source>
        <dbReference type="ARBA" id="ARBA00022837"/>
    </source>
</evidence>
<dbReference type="Gene3D" id="2.60.40.60">
    <property type="entry name" value="Cadherins"/>
    <property type="match status" value="1"/>
</dbReference>
<dbReference type="PANTHER" id="PTHR24027:SF438">
    <property type="entry name" value="CADHERIN 23"/>
    <property type="match status" value="1"/>
</dbReference>
<gene>
    <name evidence="8" type="ORF">llap_15952</name>
</gene>
<proteinExistence type="predicted"/>
<sequence>MGCYSSPAMSGDQTGERREDAGPSTLVATVRAKDPDGDGLLYLITGGNEEGNFELDSQKGIIKLRRNPPPSLKGPQYTLNITAIDDNASGGPTPLSSFAEVIVGVNDINNNKPVFREDCTGDWKGWQQSSRILVPRTVET</sequence>
<reference evidence="9" key="1">
    <citation type="submission" date="2017-11" db="EMBL/GenBank/DDBJ databases">
        <authorList>
            <person name="Lima N.C."/>
            <person name="Parody-Merino A.M."/>
            <person name="Battley P.F."/>
            <person name="Fidler A.E."/>
            <person name="Prosdocimi F."/>
        </authorList>
    </citation>
    <scope>NUCLEOTIDE SEQUENCE [LARGE SCALE GENOMIC DNA]</scope>
</reference>
<dbReference type="GO" id="GO:0007156">
    <property type="term" value="P:homophilic cell adhesion via plasma membrane adhesion molecules"/>
    <property type="evidence" value="ECO:0007669"/>
    <property type="project" value="InterPro"/>
</dbReference>
<dbReference type="PROSITE" id="PS50268">
    <property type="entry name" value="CADHERIN_2"/>
    <property type="match status" value="1"/>
</dbReference>
<evidence type="ECO:0000256" key="4">
    <source>
        <dbReference type="ARBA" id="ARBA00023136"/>
    </source>
</evidence>
<feature type="domain" description="Cadherin" evidence="7">
    <location>
        <begin position="19"/>
        <end position="115"/>
    </location>
</feature>
<evidence type="ECO:0000256" key="6">
    <source>
        <dbReference type="SAM" id="MobiDB-lite"/>
    </source>
</evidence>
<feature type="region of interest" description="Disordered" evidence="6">
    <location>
        <begin position="1"/>
        <end position="24"/>
    </location>
</feature>
<dbReference type="PANTHER" id="PTHR24027">
    <property type="entry name" value="CADHERIN-23"/>
    <property type="match status" value="1"/>
</dbReference>
<evidence type="ECO:0000256" key="2">
    <source>
        <dbReference type="ARBA" id="ARBA00022737"/>
    </source>
</evidence>
<keyword evidence="3 5" id="KW-0106">Calcium</keyword>
<dbReference type="GO" id="GO:0016477">
    <property type="term" value="P:cell migration"/>
    <property type="evidence" value="ECO:0007669"/>
    <property type="project" value="TreeGrafter"/>
</dbReference>
<name>A0A2I0TJ02_LIMLA</name>
<accession>A0A2I0TJ02</accession>
<dbReference type="GO" id="GO:0005509">
    <property type="term" value="F:calcium ion binding"/>
    <property type="evidence" value="ECO:0007669"/>
    <property type="project" value="UniProtKB-UniRule"/>
</dbReference>
<organism evidence="8 9">
    <name type="scientific">Limosa lapponica baueri</name>
    <dbReference type="NCBI Taxonomy" id="1758121"/>
    <lineage>
        <taxon>Eukaryota</taxon>
        <taxon>Metazoa</taxon>
        <taxon>Chordata</taxon>
        <taxon>Craniata</taxon>
        <taxon>Vertebrata</taxon>
        <taxon>Euteleostomi</taxon>
        <taxon>Archelosauria</taxon>
        <taxon>Archosauria</taxon>
        <taxon>Dinosauria</taxon>
        <taxon>Saurischia</taxon>
        <taxon>Theropoda</taxon>
        <taxon>Coelurosauria</taxon>
        <taxon>Aves</taxon>
        <taxon>Neognathae</taxon>
        <taxon>Neoaves</taxon>
        <taxon>Charadriiformes</taxon>
        <taxon>Scolopacidae</taxon>
        <taxon>Limosa</taxon>
    </lineage>
</organism>
<dbReference type="InterPro" id="IPR015919">
    <property type="entry name" value="Cadherin-like_sf"/>
</dbReference>
<dbReference type="OrthoDB" id="26203at2759"/>
<dbReference type="AlphaFoldDB" id="A0A2I0TJ02"/>
<dbReference type="GO" id="GO:0016342">
    <property type="term" value="C:catenin complex"/>
    <property type="evidence" value="ECO:0007669"/>
    <property type="project" value="TreeGrafter"/>
</dbReference>
<dbReference type="InterPro" id="IPR039808">
    <property type="entry name" value="Cadherin"/>
</dbReference>
<protein>
    <recommendedName>
        <fullName evidence="7">Cadherin domain-containing protein</fullName>
    </recommendedName>
</protein>
<comment type="subcellular location">
    <subcellularLocation>
        <location evidence="1">Membrane</location>
    </subcellularLocation>
</comment>
<dbReference type="CDD" id="cd11304">
    <property type="entry name" value="Cadherin_repeat"/>
    <property type="match status" value="1"/>
</dbReference>
<dbReference type="PRINTS" id="PR00205">
    <property type="entry name" value="CADHERIN"/>
</dbReference>
<keyword evidence="9" id="KW-1185">Reference proteome</keyword>
<evidence type="ECO:0000313" key="8">
    <source>
        <dbReference type="EMBL" id="PKU33742.1"/>
    </source>
</evidence>
<dbReference type="SMART" id="SM00112">
    <property type="entry name" value="CA"/>
    <property type="match status" value="1"/>
</dbReference>
<dbReference type="GO" id="GO:0031175">
    <property type="term" value="P:neuron projection development"/>
    <property type="evidence" value="ECO:0007669"/>
    <property type="project" value="TreeGrafter"/>
</dbReference>